<evidence type="ECO:0000256" key="2">
    <source>
        <dbReference type="SAM" id="Phobius"/>
    </source>
</evidence>
<sequence length="213" mass="24114">MNKEAPYRDQAERLRKKIDRTKKPETESLNALPPRNRHHDPKKHKVKFKLKYPVIRMLVLFFILLIVSIISANTYLSGKEGRPDDVPANSGGFEDIRLENKETPKNAEDSKEDESRDGMGSSNSEDAADSTGYAPVETEMASSLTQDPAENKEDSSGQKKNIYHTVKPSETLFLIAMQYYHSEQGIGYIREANKLQTDEIYAGQVLVIPVQEE</sequence>
<feature type="compositionally biased region" description="Basic and acidic residues" evidence="1">
    <location>
        <begin position="94"/>
        <end position="117"/>
    </location>
</feature>
<name>A0A398BIW8_9BACI</name>
<keyword evidence="5" id="KW-1185">Reference proteome</keyword>
<proteinExistence type="predicted"/>
<organism evidence="4 5">
    <name type="scientific">Mesobacillus zeae</name>
    <dbReference type="NCBI Taxonomy" id="1917180"/>
    <lineage>
        <taxon>Bacteria</taxon>
        <taxon>Bacillati</taxon>
        <taxon>Bacillota</taxon>
        <taxon>Bacilli</taxon>
        <taxon>Bacillales</taxon>
        <taxon>Bacillaceae</taxon>
        <taxon>Mesobacillus</taxon>
    </lineage>
</organism>
<dbReference type="Proteomes" id="UP000265816">
    <property type="component" value="Unassembled WGS sequence"/>
</dbReference>
<dbReference type="Gene3D" id="3.10.350.10">
    <property type="entry name" value="LysM domain"/>
    <property type="match status" value="1"/>
</dbReference>
<dbReference type="SMART" id="SM00257">
    <property type="entry name" value="LysM"/>
    <property type="match status" value="1"/>
</dbReference>
<dbReference type="AlphaFoldDB" id="A0A398BIW8"/>
<feature type="region of interest" description="Disordered" evidence="1">
    <location>
        <begin position="76"/>
        <end position="163"/>
    </location>
</feature>
<accession>A0A398BIW8</accession>
<feature type="compositionally biased region" description="Basic residues" evidence="1">
    <location>
        <begin position="35"/>
        <end position="45"/>
    </location>
</feature>
<keyword evidence="2" id="KW-1133">Transmembrane helix</keyword>
<comment type="caution">
    <text evidence="4">The sequence shown here is derived from an EMBL/GenBank/DDBJ whole genome shotgun (WGS) entry which is preliminary data.</text>
</comment>
<dbReference type="CDD" id="cd00118">
    <property type="entry name" value="LysM"/>
    <property type="match status" value="1"/>
</dbReference>
<dbReference type="InterPro" id="IPR036779">
    <property type="entry name" value="LysM_dom_sf"/>
</dbReference>
<feature type="region of interest" description="Disordered" evidence="1">
    <location>
        <begin position="1"/>
        <end position="45"/>
    </location>
</feature>
<dbReference type="EMBL" id="QWVT01000010">
    <property type="protein sequence ID" value="RID87323.1"/>
    <property type="molecule type" value="Genomic_DNA"/>
</dbReference>
<feature type="compositionally biased region" description="Basic and acidic residues" evidence="1">
    <location>
        <begin position="1"/>
        <end position="13"/>
    </location>
</feature>
<dbReference type="OrthoDB" id="2583609at2"/>
<dbReference type="InterPro" id="IPR018392">
    <property type="entry name" value="LysM"/>
</dbReference>
<dbReference type="PROSITE" id="PS51782">
    <property type="entry name" value="LYSM"/>
    <property type="match status" value="1"/>
</dbReference>
<evidence type="ECO:0000256" key="1">
    <source>
        <dbReference type="SAM" id="MobiDB-lite"/>
    </source>
</evidence>
<evidence type="ECO:0000313" key="4">
    <source>
        <dbReference type="EMBL" id="RID87323.1"/>
    </source>
</evidence>
<feature type="domain" description="LysM" evidence="3">
    <location>
        <begin position="162"/>
        <end position="208"/>
    </location>
</feature>
<gene>
    <name evidence="4" type="ORF">D1970_05200</name>
</gene>
<reference evidence="4 5" key="1">
    <citation type="submission" date="2018-08" db="EMBL/GenBank/DDBJ databases">
        <title>Bacillus jemisoniae sp. nov., Bacillus chryseoplanitiae sp. nov., Bacillus resnikiae sp. nov., and Bacillus frankliniae sp. nov., isolated from Viking spacecraft and associated surfaces.</title>
        <authorList>
            <person name="Seuylemezian A."/>
            <person name="Vaishampayan P."/>
        </authorList>
    </citation>
    <scope>NUCLEOTIDE SEQUENCE [LARGE SCALE GENOMIC DNA]</scope>
    <source>
        <strain evidence="4 5">JJ-247</strain>
    </source>
</reference>
<dbReference type="RefSeq" id="WP_119111834.1">
    <property type="nucleotide sequence ID" value="NZ_CBCSEO010000009.1"/>
</dbReference>
<dbReference type="Pfam" id="PF01476">
    <property type="entry name" value="LysM"/>
    <property type="match status" value="1"/>
</dbReference>
<evidence type="ECO:0000259" key="3">
    <source>
        <dbReference type="PROSITE" id="PS51782"/>
    </source>
</evidence>
<evidence type="ECO:0000313" key="5">
    <source>
        <dbReference type="Proteomes" id="UP000265816"/>
    </source>
</evidence>
<feature type="transmembrane region" description="Helical" evidence="2">
    <location>
        <begin position="54"/>
        <end position="76"/>
    </location>
</feature>
<keyword evidence="2" id="KW-0472">Membrane</keyword>
<protein>
    <submittedName>
        <fullName evidence="4">LysM peptidoglycan-binding domain-containing protein</fullName>
    </submittedName>
</protein>
<keyword evidence="2" id="KW-0812">Transmembrane</keyword>
<dbReference type="SUPFAM" id="SSF54106">
    <property type="entry name" value="LysM domain"/>
    <property type="match status" value="1"/>
</dbReference>